<evidence type="ECO:0000313" key="3">
    <source>
        <dbReference type="Proteomes" id="UP000825679"/>
    </source>
</evidence>
<evidence type="ECO:0000313" key="2">
    <source>
        <dbReference type="EMBL" id="QZA78435.1"/>
    </source>
</evidence>
<keyword evidence="3" id="KW-1185">Reference proteome</keyword>
<dbReference type="RefSeq" id="WP_221006967.1">
    <property type="nucleotide sequence ID" value="NZ_CP081150.1"/>
</dbReference>
<dbReference type="InterPro" id="IPR021494">
    <property type="entry name" value="DUF3149"/>
</dbReference>
<evidence type="ECO:0000256" key="1">
    <source>
        <dbReference type="SAM" id="Phobius"/>
    </source>
</evidence>
<dbReference type="EMBL" id="CP081150">
    <property type="protein sequence ID" value="QZA78435.1"/>
    <property type="molecule type" value="Genomic_DNA"/>
</dbReference>
<sequence>MLNSPLGVILSSTVGILSLFTIGFVIAMAIYLYIYVQRHIKAELADENLINKQNKQ</sequence>
<feature type="transmembrane region" description="Helical" evidence="1">
    <location>
        <begin position="6"/>
        <end position="34"/>
    </location>
</feature>
<keyword evidence="1" id="KW-0812">Transmembrane</keyword>
<dbReference type="Proteomes" id="UP000825679">
    <property type="component" value="Chromosome"/>
</dbReference>
<keyword evidence="1" id="KW-0472">Membrane</keyword>
<gene>
    <name evidence="2" type="ORF">K4H28_03190</name>
</gene>
<name>A0ABX8ZBA0_9NEIS</name>
<reference evidence="2 3" key="1">
    <citation type="submission" date="2021-08" db="EMBL/GenBank/DDBJ databases">
        <title>complete genome sequencing of Deefgea sp. D25.</title>
        <authorList>
            <person name="Bae J.-W."/>
            <person name="Gim D.-H."/>
        </authorList>
    </citation>
    <scope>NUCLEOTIDE SEQUENCE [LARGE SCALE GENOMIC DNA]</scope>
    <source>
        <strain evidence="2 3">D25</strain>
    </source>
</reference>
<protein>
    <submittedName>
        <fullName evidence="2">DUF3149 domain-containing protein</fullName>
    </submittedName>
</protein>
<dbReference type="Pfam" id="PF11346">
    <property type="entry name" value="DUF3149"/>
    <property type="match status" value="1"/>
</dbReference>
<organism evidence="2 3">
    <name type="scientific">Deefgea tanakiae</name>
    <dbReference type="NCBI Taxonomy" id="2865840"/>
    <lineage>
        <taxon>Bacteria</taxon>
        <taxon>Pseudomonadati</taxon>
        <taxon>Pseudomonadota</taxon>
        <taxon>Betaproteobacteria</taxon>
        <taxon>Neisseriales</taxon>
        <taxon>Chitinibacteraceae</taxon>
        <taxon>Deefgea</taxon>
    </lineage>
</organism>
<accession>A0ABX8ZBA0</accession>
<proteinExistence type="predicted"/>
<keyword evidence="1" id="KW-1133">Transmembrane helix</keyword>